<dbReference type="STRING" id="1213857.A0A484G1L5"/>
<reference evidence="10" key="2">
    <citation type="journal article" date="2019" name="Mol. Plant Microbe Interact.">
        <title>Genome sequence resources for four phytopathogenic fungi from the Colletotrichum orbiculare species complex.</title>
        <authorList>
            <person name="Gan P."/>
            <person name="Tsushima A."/>
            <person name="Narusaka M."/>
            <person name="Narusaka Y."/>
            <person name="Takano Y."/>
            <person name="Kubo Y."/>
            <person name="Shirasu K."/>
        </authorList>
    </citation>
    <scope>GENOME REANNOTATION</scope>
    <source>
        <strain evidence="10">104-T / ATCC 96160 / CBS 514.97 / LARS 414 / MAFF 240422</strain>
    </source>
</reference>
<feature type="transmembrane region" description="Helical" evidence="7">
    <location>
        <begin position="45"/>
        <end position="66"/>
    </location>
</feature>
<evidence type="ECO:0000256" key="5">
    <source>
        <dbReference type="ARBA" id="ARBA00022989"/>
    </source>
</evidence>
<sequence length="154" mass="16738">MACLWFVGTALHDEVGRANFLAVYLSSGAVGFLGSLTWFTLRGMLAVSTVGASGAVFGVATAYFWMHRFDTFKIMGFPPEPMNGPQGLGFIGLILGVQIYAMFRRGKQTVDLTSHLFGMLAGLIGVELVTKRKDVEKQREDLVKDALLGEDVEA</sequence>
<dbReference type="PANTHER" id="PTHR43731:SF14">
    <property type="entry name" value="PRESENILIN-ASSOCIATED RHOMBOID-LIKE PROTEIN, MITOCHONDRIAL"/>
    <property type="match status" value="1"/>
</dbReference>
<dbReference type="GO" id="GO:0004252">
    <property type="term" value="F:serine-type endopeptidase activity"/>
    <property type="evidence" value="ECO:0007669"/>
    <property type="project" value="InterPro"/>
</dbReference>
<evidence type="ECO:0000256" key="4">
    <source>
        <dbReference type="ARBA" id="ARBA00022801"/>
    </source>
</evidence>
<comment type="caution">
    <text evidence="9">The sequence shown here is derived from an EMBL/GenBank/DDBJ whole genome shotgun (WGS) entry which is preliminary data.</text>
</comment>
<keyword evidence="5 7" id="KW-1133">Transmembrane helix</keyword>
<evidence type="ECO:0000256" key="6">
    <source>
        <dbReference type="ARBA" id="ARBA00023136"/>
    </source>
</evidence>
<protein>
    <submittedName>
        <fullName evidence="9">Rhomboid protein 1</fullName>
    </submittedName>
</protein>
<feature type="transmembrane region" description="Helical" evidence="7">
    <location>
        <begin position="87"/>
        <end position="106"/>
    </location>
</feature>
<reference evidence="10" key="1">
    <citation type="journal article" date="2013" name="New Phytol.">
        <title>Comparative genomic and transcriptomic analyses reveal the hemibiotrophic stage shift of Colletotrichum fungi.</title>
        <authorList>
            <person name="Gan P."/>
            <person name="Ikeda K."/>
            <person name="Irieda H."/>
            <person name="Narusaka M."/>
            <person name="O'Connell R.J."/>
            <person name="Narusaka Y."/>
            <person name="Takano Y."/>
            <person name="Kubo Y."/>
            <person name="Shirasu K."/>
        </authorList>
    </citation>
    <scope>NUCLEOTIDE SEQUENCE [LARGE SCALE GENOMIC DNA]</scope>
    <source>
        <strain evidence="10">104-T / ATCC 96160 / CBS 514.97 / LARS 414 / MAFF 240422</strain>
    </source>
</reference>
<accession>A0A484G1L5</accession>
<proteinExistence type="inferred from homology"/>
<evidence type="ECO:0000256" key="1">
    <source>
        <dbReference type="ARBA" id="ARBA00004141"/>
    </source>
</evidence>
<evidence type="ECO:0000313" key="10">
    <source>
        <dbReference type="Proteomes" id="UP000014480"/>
    </source>
</evidence>
<evidence type="ECO:0000259" key="8">
    <source>
        <dbReference type="Pfam" id="PF01694"/>
    </source>
</evidence>
<dbReference type="OrthoDB" id="10260614at2759"/>
<organism evidence="9 10">
    <name type="scientific">Colletotrichum orbiculare (strain 104-T / ATCC 96160 / CBS 514.97 / LARS 414 / MAFF 240422)</name>
    <name type="common">Cucumber anthracnose fungus</name>
    <name type="synonym">Colletotrichum lagenarium</name>
    <dbReference type="NCBI Taxonomy" id="1213857"/>
    <lineage>
        <taxon>Eukaryota</taxon>
        <taxon>Fungi</taxon>
        <taxon>Dikarya</taxon>
        <taxon>Ascomycota</taxon>
        <taxon>Pezizomycotina</taxon>
        <taxon>Sordariomycetes</taxon>
        <taxon>Hypocreomycetidae</taxon>
        <taxon>Glomerellales</taxon>
        <taxon>Glomerellaceae</taxon>
        <taxon>Colletotrichum</taxon>
        <taxon>Colletotrichum orbiculare species complex</taxon>
    </lineage>
</organism>
<dbReference type="PANTHER" id="PTHR43731">
    <property type="entry name" value="RHOMBOID PROTEASE"/>
    <property type="match status" value="1"/>
</dbReference>
<keyword evidence="6 7" id="KW-0472">Membrane</keyword>
<dbReference type="Pfam" id="PF01694">
    <property type="entry name" value="Rhomboid"/>
    <property type="match status" value="1"/>
</dbReference>
<feature type="transmembrane region" description="Helical" evidence="7">
    <location>
        <begin position="21"/>
        <end position="39"/>
    </location>
</feature>
<gene>
    <name evidence="9" type="ORF">Cob_v002651</name>
</gene>
<evidence type="ECO:0000313" key="9">
    <source>
        <dbReference type="EMBL" id="TDZ23625.1"/>
    </source>
</evidence>
<dbReference type="InterPro" id="IPR035952">
    <property type="entry name" value="Rhomboid-like_sf"/>
</dbReference>
<keyword evidence="10" id="KW-1185">Reference proteome</keyword>
<name>A0A484G1L5_COLOR</name>
<dbReference type="InterPro" id="IPR050925">
    <property type="entry name" value="Rhomboid_protease_S54"/>
</dbReference>
<dbReference type="Gene3D" id="1.20.1540.10">
    <property type="entry name" value="Rhomboid-like"/>
    <property type="match status" value="1"/>
</dbReference>
<dbReference type="EMBL" id="AMCV02000005">
    <property type="protein sequence ID" value="TDZ23625.1"/>
    <property type="molecule type" value="Genomic_DNA"/>
</dbReference>
<dbReference type="Proteomes" id="UP000014480">
    <property type="component" value="Unassembled WGS sequence"/>
</dbReference>
<dbReference type="InterPro" id="IPR022764">
    <property type="entry name" value="Peptidase_S54_rhomboid_dom"/>
</dbReference>
<evidence type="ECO:0000256" key="7">
    <source>
        <dbReference type="SAM" id="Phobius"/>
    </source>
</evidence>
<comment type="subcellular location">
    <subcellularLocation>
        <location evidence="1">Membrane</location>
        <topology evidence="1">Multi-pass membrane protein</topology>
    </subcellularLocation>
</comment>
<dbReference type="AlphaFoldDB" id="A0A484G1L5"/>
<dbReference type="GO" id="GO:0016020">
    <property type="term" value="C:membrane"/>
    <property type="evidence" value="ECO:0007669"/>
    <property type="project" value="UniProtKB-SubCell"/>
</dbReference>
<keyword evidence="4" id="KW-0378">Hydrolase</keyword>
<evidence type="ECO:0000256" key="2">
    <source>
        <dbReference type="ARBA" id="ARBA00009045"/>
    </source>
</evidence>
<keyword evidence="3 7" id="KW-0812">Transmembrane</keyword>
<comment type="similarity">
    <text evidence="2">Belongs to the peptidase S54 family.</text>
</comment>
<feature type="domain" description="Peptidase S54 rhomboid" evidence="8">
    <location>
        <begin position="1"/>
        <end position="124"/>
    </location>
</feature>
<evidence type="ECO:0000256" key="3">
    <source>
        <dbReference type="ARBA" id="ARBA00022692"/>
    </source>
</evidence>
<dbReference type="SUPFAM" id="SSF144091">
    <property type="entry name" value="Rhomboid-like"/>
    <property type="match status" value="1"/>
</dbReference>
<dbReference type="GO" id="GO:0006465">
    <property type="term" value="P:signal peptide processing"/>
    <property type="evidence" value="ECO:0007669"/>
    <property type="project" value="TreeGrafter"/>
</dbReference>